<dbReference type="Gene3D" id="1.10.10.10">
    <property type="entry name" value="Winged helix-like DNA-binding domain superfamily/Winged helix DNA-binding domain"/>
    <property type="match status" value="1"/>
</dbReference>
<dbReference type="AlphaFoldDB" id="A0AAD9IXW0"/>
<feature type="active site" description="Proton acceptor" evidence="4">
    <location>
        <position position="300"/>
    </location>
</feature>
<protein>
    <recommendedName>
        <fullName evidence="9">O-methyltransferase domain-containing protein</fullName>
    </recommendedName>
</protein>
<dbReference type="PIRSF" id="PIRSF005739">
    <property type="entry name" value="O-mtase"/>
    <property type="match status" value="1"/>
</dbReference>
<reference evidence="7" key="1">
    <citation type="journal article" date="2023" name="Mol. Biol. Evol.">
        <title>Third-Generation Sequencing Reveals the Adaptive Role of the Epigenome in Three Deep-Sea Polychaetes.</title>
        <authorList>
            <person name="Perez M."/>
            <person name="Aroh O."/>
            <person name="Sun Y."/>
            <person name="Lan Y."/>
            <person name="Juniper S.K."/>
            <person name="Young C.R."/>
            <person name="Angers B."/>
            <person name="Qian P.Y."/>
        </authorList>
    </citation>
    <scope>NUCLEOTIDE SEQUENCE</scope>
    <source>
        <strain evidence="7">P08H-3</strain>
    </source>
</reference>
<evidence type="ECO:0000259" key="5">
    <source>
        <dbReference type="Pfam" id="PF00891"/>
    </source>
</evidence>
<feature type="domain" description="O-methyltransferase C-terminal" evidence="5">
    <location>
        <begin position="194"/>
        <end position="371"/>
    </location>
</feature>
<dbReference type="InterPro" id="IPR029063">
    <property type="entry name" value="SAM-dependent_MTases_sf"/>
</dbReference>
<sequence>MDSKYDVKEVTWLHPASDPLMKMFNGYRCTLAVIPACELKMFDKIAAHPEGISAARLAEQHSWSSSYTARLLDAQASFGLLKKTLGPDNIGIYHITESGKYMVSDFEGSFDGIFTLFSKVFLKSYSLIPELIKTGDEGDKAHWVLPELQINGSADKQCPQDQSHCTENKKPEGYQAKADKIRCAGQFAGQKPGENERRMYQIMVAQMYPYTDEIIHAFDLSRFKTVVDIGGGQGYLSFALSRGYPDMKITVMDMPHVIKFVREEFRPHDFDKLNVTYLEGDCLKDPIPVASLYIFCKVLHHFTEEKIEYVISKLHEKLPSGGAVLILEDTLSPTRDGPPPSHCFDLMLMARKVGKDRTFPEFASTLERCGFTKIKCILTNPECIYDVIMAIKD</sequence>
<evidence type="ECO:0000313" key="8">
    <source>
        <dbReference type="Proteomes" id="UP001208570"/>
    </source>
</evidence>
<dbReference type="InterPro" id="IPR016461">
    <property type="entry name" value="COMT-like"/>
</dbReference>
<dbReference type="GO" id="GO:0008171">
    <property type="term" value="F:O-methyltransferase activity"/>
    <property type="evidence" value="ECO:0007669"/>
    <property type="project" value="InterPro"/>
</dbReference>
<dbReference type="InterPro" id="IPR036388">
    <property type="entry name" value="WH-like_DNA-bd_sf"/>
</dbReference>
<name>A0AAD9IXW0_9ANNE</name>
<keyword evidence="8" id="KW-1185">Reference proteome</keyword>
<comment type="caution">
    <text evidence="7">The sequence shown here is derived from an EMBL/GenBank/DDBJ whole genome shotgun (WGS) entry which is preliminary data.</text>
</comment>
<gene>
    <name evidence="7" type="ORF">LSH36_945g00104</name>
</gene>
<dbReference type="GO" id="GO:0032259">
    <property type="term" value="P:methylation"/>
    <property type="evidence" value="ECO:0007669"/>
    <property type="project" value="UniProtKB-KW"/>
</dbReference>
<keyword evidence="2" id="KW-0808">Transferase</keyword>
<dbReference type="CDD" id="cd02440">
    <property type="entry name" value="AdoMet_MTases"/>
    <property type="match status" value="1"/>
</dbReference>
<evidence type="ECO:0000256" key="4">
    <source>
        <dbReference type="PIRSR" id="PIRSR005739-1"/>
    </source>
</evidence>
<dbReference type="SUPFAM" id="SSF46785">
    <property type="entry name" value="Winged helix' DNA-binding domain"/>
    <property type="match status" value="1"/>
</dbReference>
<dbReference type="Pfam" id="PF00891">
    <property type="entry name" value="Methyltransf_2"/>
    <property type="match status" value="1"/>
</dbReference>
<feature type="domain" description="O-methyltransferase dimerisation" evidence="6">
    <location>
        <begin position="21"/>
        <end position="104"/>
    </location>
</feature>
<dbReference type="InterPro" id="IPR036390">
    <property type="entry name" value="WH_DNA-bd_sf"/>
</dbReference>
<dbReference type="Gene3D" id="3.40.50.150">
    <property type="entry name" value="Vaccinia Virus protein VP39"/>
    <property type="match status" value="1"/>
</dbReference>
<dbReference type="Proteomes" id="UP001208570">
    <property type="component" value="Unassembled WGS sequence"/>
</dbReference>
<keyword evidence="3" id="KW-0949">S-adenosyl-L-methionine</keyword>
<dbReference type="GO" id="GO:0046983">
    <property type="term" value="F:protein dimerization activity"/>
    <property type="evidence" value="ECO:0007669"/>
    <property type="project" value="InterPro"/>
</dbReference>
<dbReference type="EMBL" id="JAODUP010000945">
    <property type="protein sequence ID" value="KAK2142518.1"/>
    <property type="molecule type" value="Genomic_DNA"/>
</dbReference>
<evidence type="ECO:0000256" key="3">
    <source>
        <dbReference type="ARBA" id="ARBA00022691"/>
    </source>
</evidence>
<dbReference type="InterPro" id="IPR012967">
    <property type="entry name" value="COMT_dimerisation"/>
</dbReference>
<evidence type="ECO:0000259" key="6">
    <source>
        <dbReference type="Pfam" id="PF08100"/>
    </source>
</evidence>
<dbReference type="SUPFAM" id="SSF53335">
    <property type="entry name" value="S-adenosyl-L-methionine-dependent methyltransferases"/>
    <property type="match status" value="1"/>
</dbReference>
<organism evidence="7 8">
    <name type="scientific">Paralvinella palmiformis</name>
    <dbReference type="NCBI Taxonomy" id="53620"/>
    <lineage>
        <taxon>Eukaryota</taxon>
        <taxon>Metazoa</taxon>
        <taxon>Spiralia</taxon>
        <taxon>Lophotrochozoa</taxon>
        <taxon>Annelida</taxon>
        <taxon>Polychaeta</taxon>
        <taxon>Sedentaria</taxon>
        <taxon>Canalipalpata</taxon>
        <taxon>Terebellida</taxon>
        <taxon>Terebelliformia</taxon>
        <taxon>Alvinellidae</taxon>
        <taxon>Paralvinella</taxon>
    </lineage>
</organism>
<evidence type="ECO:0000313" key="7">
    <source>
        <dbReference type="EMBL" id="KAK2142518.1"/>
    </source>
</evidence>
<dbReference type="PROSITE" id="PS51683">
    <property type="entry name" value="SAM_OMT_II"/>
    <property type="match status" value="1"/>
</dbReference>
<dbReference type="Pfam" id="PF08100">
    <property type="entry name" value="Dimerisation"/>
    <property type="match status" value="1"/>
</dbReference>
<accession>A0AAD9IXW0</accession>
<evidence type="ECO:0008006" key="9">
    <source>
        <dbReference type="Google" id="ProtNLM"/>
    </source>
</evidence>
<evidence type="ECO:0000256" key="1">
    <source>
        <dbReference type="ARBA" id="ARBA00022603"/>
    </source>
</evidence>
<keyword evidence="1" id="KW-0489">Methyltransferase</keyword>
<proteinExistence type="predicted"/>
<dbReference type="InterPro" id="IPR001077">
    <property type="entry name" value="COMT_C"/>
</dbReference>
<evidence type="ECO:0000256" key="2">
    <source>
        <dbReference type="ARBA" id="ARBA00022679"/>
    </source>
</evidence>
<dbReference type="PANTHER" id="PTHR11746">
    <property type="entry name" value="O-METHYLTRANSFERASE"/>
    <property type="match status" value="1"/>
</dbReference>